<reference evidence="3" key="1">
    <citation type="journal article" date="2019" name="Int. J. Syst. Evol. Microbiol.">
        <title>The Global Catalogue of Microorganisms (GCM) 10K type strain sequencing project: providing services to taxonomists for standard genome sequencing and annotation.</title>
        <authorList>
            <consortium name="The Broad Institute Genomics Platform"/>
            <consortium name="The Broad Institute Genome Sequencing Center for Infectious Disease"/>
            <person name="Wu L."/>
            <person name="Ma J."/>
        </authorList>
    </citation>
    <scope>NUCLEOTIDE SEQUENCE [LARGE SCALE GENOMIC DNA]</scope>
    <source>
        <strain evidence="3">JCM 30742</strain>
    </source>
</reference>
<evidence type="ECO:0000313" key="3">
    <source>
        <dbReference type="Proteomes" id="UP001500752"/>
    </source>
</evidence>
<dbReference type="EMBL" id="BAABEO010000034">
    <property type="protein sequence ID" value="GAA3701971.1"/>
    <property type="molecule type" value="Genomic_DNA"/>
</dbReference>
<keyword evidence="1" id="KW-0812">Transmembrane</keyword>
<evidence type="ECO:0000313" key="2">
    <source>
        <dbReference type="EMBL" id="GAA3701971.1"/>
    </source>
</evidence>
<dbReference type="Proteomes" id="UP001500752">
    <property type="component" value="Unassembled WGS sequence"/>
</dbReference>
<comment type="caution">
    <text evidence="2">The sequence shown here is derived from an EMBL/GenBank/DDBJ whole genome shotgun (WGS) entry which is preliminary data.</text>
</comment>
<sequence length="97" mass="10205">MFFKLCVGSPLVPATFSLAALLCRGPVALVRCAILGIFEVIDASFSLDIVLGAIAILIAWSLGVIVAVPILAALFSSIARNQRVAAEELNDEFATTK</sequence>
<proteinExistence type="predicted"/>
<keyword evidence="1" id="KW-0472">Membrane</keyword>
<dbReference type="RefSeq" id="WP_345154149.1">
    <property type="nucleotide sequence ID" value="NZ_BAABEO010000034.1"/>
</dbReference>
<accession>A0ABP7DB97</accession>
<name>A0ABP7DB97_9MICC</name>
<keyword evidence="3" id="KW-1185">Reference proteome</keyword>
<keyword evidence="1" id="KW-1133">Transmembrane helix</keyword>
<evidence type="ECO:0000256" key="1">
    <source>
        <dbReference type="SAM" id="Phobius"/>
    </source>
</evidence>
<feature type="transmembrane region" description="Helical" evidence="1">
    <location>
        <begin position="48"/>
        <end position="75"/>
    </location>
</feature>
<gene>
    <name evidence="2" type="ORF">GCM10023081_42980</name>
</gene>
<protein>
    <submittedName>
        <fullName evidence="2">Uncharacterized protein</fullName>
    </submittedName>
</protein>
<organism evidence="2 3">
    <name type="scientific">Arthrobacter ginkgonis</name>
    <dbReference type="NCBI Taxonomy" id="1630594"/>
    <lineage>
        <taxon>Bacteria</taxon>
        <taxon>Bacillati</taxon>
        <taxon>Actinomycetota</taxon>
        <taxon>Actinomycetes</taxon>
        <taxon>Micrococcales</taxon>
        <taxon>Micrococcaceae</taxon>
        <taxon>Arthrobacter</taxon>
    </lineage>
</organism>